<keyword evidence="3" id="KW-1185">Reference proteome</keyword>
<comment type="caution">
    <text evidence="2">The sequence shown here is derived from an EMBL/GenBank/DDBJ whole genome shotgun (WGS) entry which is preliminary data.</text>
</comment>
<reference evidence="2" key="1">
    <citation type="journal article" date="2022" name="Front. Genet.">
        <title>Chromosome-Scale Assembly of the Dendrobium nobile Genome Provides Insights Into the Molecular Mechanism of the Biosynthesis of the Medicinal Active Ingredient of Dendrobium.</title>
        <authorList>
            <person name="Xu Q."/>
            <person name="Niu S.-C."/>
            <person name="Li K.-L."/>
            <person name="Zheng P.-J."/>
            <person name="Zhang X.-J."/>
            <person name="Jia Y."/>
            <person name="Liu Y."/>
            <person name="Niu Y.-X."/>
            <person name="Yu L.-H."/>
            <person name="Chen D.-F."/>
            <person name="Zhang G.-Q."/>
        </authorList>
    </citation>
    <scope>NUCLEOTIDE SEQUENCE</scope>
    <source>
        <tissue evidence="2">Leaf</tissue>
    </source>
</reference>
<feature type="region of interest" description="Disordered" evidence="1">
    <location>
        <begin position="1"/>
        <end position="76"/>
    </location>
</feature>
<evidence type="ECO:0000313" key="2">
    <source>
        <dbReference type="EMBL" id="KAI0501149.1"/>
    </source>
</evidence>
<evidence type="ECO:0000256" key="1">
    <source>
        <dbReference type="SAM" id="MobiDB-lite"/>
    </source>
</evidence>
<accession>A0A8T3AXT9</accession>
<evidence type="ECO:0000313" key="3">
    <source>
        <dbReference type="Proteomes" id="UP000829196"/>
    </source>
</evidence>
<feature type="compositionally biased region" description="Polar residues" evidence="1">
    <location>
        <begin position="37"/>
        <end position="50"/>
    </location>
</feature>
<name>A0A8T3AXT9_DENNO</name>
<dbReference type="Proteomes" id="UP000829196">
    <property type="component" value="Unassembled WGS sequence"/>
</dbReference>
<organism evidence="2 3">
    <name type="scientific">Dendrobium nobile</name>
    <name type="common">Orchid</name>
    <dbReference type="NCBI Taxonomy" id="94219"/>
    <lineage>
        <taxon>Eukaryota</taxon>
        <taxon>Viridiplantae</taxon>
        <taxon>Streptophyta</taxon>
        <taxon>Embryophyta</taxon>
        <taxon>Tracheophyta</taxon>
        <taxon>Spermatophyta</taxon>
        <taxon>Magnoliopsida</taxon>
        <taxon>Liliopsida</taxon>
        <taxon>Asparagales</taxon>
        <taxon>Orchidaceae</taxon>
        <taxon>Epidendroideae</taxon>
        <taxon>Malaxideae</taxon>
        <taxon>Dendrobiinae</taxon>
        <taxon>Dendrobium</taxon>
    </lineage>
</organism>
<protein>
    <submittedName>
        <fullName evidence="2">Uncharacterized protein</fullName>
    </submittedName>
</protein>
<feature type="compositionally biased region" description="Low complexity" evidence="1">
    <location>
        <begin position="1"/>
        <end position="13"/>
    </location>
</feature>
<feature type="compositionally biased region" description="Basic residues" evidence="1">
    <location>
        <begin position="66"/>
        <end position="76"/>
    </location>
</feature>
<dbReference type="EMBL" id="JAGYWB010000012">
    <property type="protein sequence ID" value="KAI0501149.1"/>
    <property type="molecule type" value="Genomic_DNA"/>
</dbReference>
<dbReference type="AlphaFoldDB" id="A0A8T3AXT9"/>
<proteinExistence type="predicted"/>
<sequence>MGHENQLIIQNKPKQNKIKGQRKESQSKQHPTLLKGPNNTNNIKPKPSQNHWDRNPPAKAELIARTRSRAVKVSGR</sequence>
<gene>
    <name evidence="2" type="ORF">KFK09_016092</name>
</gene>